<evidence type="ECO:0000313" key="1">
    <source>
        <dbReference type="EMBL" id="GIY16661.1"/>
    </source>
</evidence>
<comment type="caution">
    <text evidence="1">The sequence shown here is derived from an EMBL/GenBank/DDBJ whole genome shotgun (WGS) entry which is preliminary data.</text>
</comment>
<keyword evidence="2" id="KW-1185">Reference proteome</keyword>
<reference evidence="1 2" key="1">
    <citation type="submission" date="2021-06" db="EMBL/GenBank/DDBJ databases">
        <title>Caerostris darwini draft genome.</title>
        <authorList>
            <person name="Kono N."/>
            <person name="Arakawa K."/>
        </authorList>
    </citation>
    <scope>NUCLEOTIDE SEQUENCE [LARGE SCALE GENOMIC DNA]</scope>
</reference>
<sequence length="200" mass="23158">MEEELAAMKERVEKKSWDYESVVSRSLLVTCCTRCQNGFFPRKQCSHTDHQLIILHKWYISITKPPFQSTFQKKKKETAFVPKEDSDSLCNCLLGCFPLCESFWVRHLLKRRRAPSSLMRKDSTKKIQDGIKEKNGLSDEILVSQEECQGGVCALCVCFVEDGVCFFFLYVCVQSMLLTSNSRDIQNSPVNHMRNKDEEH</sequence>
<dbReference type="Proteomes" id="UP001054837">
    <property type="component" value="Unassembled WGS sequence"/>
</dbReference>
<accession>A0AAV4R8K5</accession>
<dbReference type="AlphaFoldDB" id="A0AAV4R8K5"/>
<dbReference type="EMBL" id="BPLQ01005717">
    <property type="protein sequence ID" value="GIY16661.1"/>
    <property type="molecule type" value="Genomic_DNA"/>
</dbReference>
<proteinExistence type="predicted"/>
<evidence type="ECO:0000313" key="2">
    <source>
        <dbReference type="Proteomes" id="UP001054837"/>
    </source>
</evidence>
<name>A0AAV4R8K5_9ARAC</name>
<gene>
    <name evidence="1" type="ORF">CDAR_443461</name>
</gene>
<organism evidence="1 2">
    <name type="scientific">Caerostris darwini</name>
    <dbReference type="NCBI Taxonomy" id="1538125"/>
    <lineage>
        <taxon>Eukaryota</taxon>
        <taxon>Metazoa</taxon>
        <taxon>Ecdysozoa</taxon>
        <taxon>Arthropoda</taxon>
        <taxon>Chelicerata</taxon>
        <taxon>Arachnida</taxon>
        <taxon>Araneae</taxon>
        <taxon>Araneomorphae</taxon>
        <taxon>Entelegynae</taxon>
        <taxon>Araneoidea</taxon>
        <taxon>Araneidae</taxon>
        <taxon>Caerostris</taxon>
    </lineage>
</organism>
<protein>
    <submittedName>
        <fullName evidence="1">Uncharacterized protein</fullName>
    </submittedName>
</protein>